<reference evidence="1" key="1">
    <citation type="journal article" date="2023" name="Mol. Phylogenet. Evol.">
        <title>Genome-scale phylogeny and comparative genomics of the fungal order Sordariales.</title>
        <authorList>
            <person name="Hensen N."/>
            <person name="Bonometti L."/>
            <person name="Westerberg I."/>
            <person name="Brannstrom I.O."/>
            <person name="Guillou S."/>
            <person name="Cros-Aarteil S."/>
            <person name="Calhoun S."/>
            <person name="Haridas S."/>
            <person name="Kuo A."/>
            <person name="Mondo S."/>
            <person name="Pangilinan J."/>
            <person name="Riley R."/>
            <person name="LaButti K."/>
            <person name="Andreopoulos B."/>
            <person name="Lipzen A."/>
            <person name="Chen C."/>
            <person name="Yan M."/>
            <person name="Daum C."/>
            <person name="Ng V."/>
            <person name="Clum A."/>
            <person name="Steindorff A."/>
            <person name="Ohm R.A."/>
            <person name="Martin F."/>
            <person name="Silar P."/>
            <person name="Natvig D.O."/>
            <person name="Lalanne C."/>
            <person name="Gautier V."/>
            <person name="Ament-Velasquez S.L."/>
            <person name="Kruys A."/>
            <person name="Hutchinson M.I."/>
            <person name="Powell A.J."/>
            <person name="Barry K."/>
            <person name="Miller A.N."/>
            <person name="Grigoriev I.V."/>
            <person name="Debuchy R."/>
            <person name="Gladieux P."/>
            <person name="Hiltunen Thoren M."/>
            <person name="Johannesson H."/>
        </authorList>
    </citation>
    <scope>NUCLEOTIDE SEQUENCE</scope>
    <source>
        <strain evidence="1">PSN243</strain>
    </source>
</reference>
<dbReference type="AlphaFoldDB" id="A0AAV9GSY8"/>
<sequence length="664" mass="73948">MEDSEISPVAAFVLRQVGDGLDVDARLPKVRLSVVRTPYPWKATAEVLKALTTQLELAKMEDPPRIVHLHCVQGTTMEANALSEALGGNCEIVTKGWYGKDTSKPWLKTPPILLRALDDYAANRTGRDPFSGIHCVVLDANCGHNSKGIWMMTRLLGALRLRLQGDVNNNDDFQVHIVAVGSYPLPLVRLYEAFYLPVYDIESTHTVPGAPNLDDREVIKTPFDPTQDIPEETVAAAKEVLSRGHNVVVFDADIGARLLGSVGTENARILMFSPMLCCQVRRWHLNWLLLSMQRAFPTPKMIEGFRVDDVQTNYHYLRDLVRINGDLYCHTQRLIGQLPDLLLGPPDLTHTRRKKAILADYATRLLKMRCLKFKDESEGTNVLELMHKVFDDDSTSYRACAVIAQFTENGYMGAELKSLAIRLAVMHHRSGWVTIGEDFYQRSRQQAPLVSGSPRVDQAAQRLAGRGHIWTPLVLWHWPRLGPATRPPGVTFHANVCETVEKQIEAAYSHAGLKASSASWRTEHFLELALDNIDKLDLVFAQQWMFDLVFVRKDESGTANRVHSVTGAVPIALDDKTTVHDPIRAGLTVGASAAWCGFTSYFSQTTAGITAHGVSGITPDVFRRLLADEDRRVGTTKSDIQLTFQHGCKGLQRAEYAASRGRGQ</sequence>
<dbReference type="EMBL" id="MU865929">
    <property type="protein sequence ID" value="KAK4451109.1"/>
    <property type="molecule type" value="Genomic_DNA"/>
</dbReference>
<protein>
    <submittedName>
        <fullName evidence="1">Uncharacterized protein</fullName>
    </submittedName>
</protein>
<keyword evidence="2" id="KW-1185">Reference proteome</keyword>
<proteinExistence type="predicted"/>
<accession>A0AAV9GSY8</accession>
<gene>
    <name evidence="1" type="ORF">QBC34DRAFT_493238</name>
</gene>
<organism evidence="1 2">
    <name type="scientific">Podospora aff. communis PSN243</name>
    <dbReference type="NCBI Taxonomy" id="3040156"/>
    <lineage>
        <taxon>Eukaryota</taxon>
        <taxon>Fungi</taxon>
        <taxon>Dikarya</taxon>
        <taxon>Ascomycota</taxon>
        <taxon>Pezizomycotina</taxon>
        <taxon>Sordariomycetes</taxon>
        <taxon>Sordariomycetidae</taxon>
        <taxon>Sordariales</taxon>
        <taxon>Podosporaceae</taxon>
        <taxon>Podospora</taxon>
    </lineage>
</organism>
<reference evidence="1" key="2">
    <citation type="submission" date="2023-05" db="EMBL/GenBank/DDBJ databases">
        <authorList>
            <consortium name="Lawrence Berkeley National Laboratory"/>
            <person name="Steindorff A."/>
            <person name="Hensen N."/>
            <person name="Bonometti L."/>
            <person name="Westerberg I."/>
            <person name="Brannstrom I.O."/>
            <person name="Guillou S."/>
            <person name="Cros-Aarteil S."/>
            <person name="Calhoun S."/>
            <person name="Haridas S."/>
            <person name="Kuo A."/>
            <person name="Mondo S."/>
            <person name="Pangilinan J."/>
            <person name="Riley R."/>
            <person name="Labutti K."/>
            <person name="Andreopoulos B."/>
            <person name="Lipzen A."/>
            <person name="Chen C."/>
            <person name="Yanf M."/>
            <person name="Daum C."/>
            <person name="Ng V."/>
            <person name="Clum A."/>
            <person name="Ohm R."/>
            <person name="Martin F."/>
            <person name="Silar P."/>
            <person name="Natvig D."/>
            <person name="Lalanne C."/>
            <person name="Gautier V."/>
            <person name="Ament-Velasquez S.L."/>
            <person name="Kruys A."/>
            <person name="Hutchinson M.I."/>
            <person name="Powell A.J."/>
            <person name="Barry K."/>
            <person name="Miller A.N."/>
            <person name="Grigoriev I.V."/>
            <person name="Debuchy R."/>
            <person name="Gladieux P."/>
            <person name="Thoren M.H."/>
            <person name="Johannesson H."/>
        </authorList>
    </citation>
    <scope>NUCLEOTIDE SEQUENCE</scope>
    <source>
        <strain evidence="1">PSN243</strain>
    </source>
</reference>
<evidence type="ECO:0000313" key="1">
    <source>
        <dbReference type="EMBL" id="KAK4451109.1"/>
    </source>
</evidence>
<name>A0AAV9GSY8_9PEZI</name>
<evidence type="ECO:0000313" key="2">
    <source>
        <dbReference type="Proteomes" id="UP001321760"/>
    </source>
</evidence>
<dbReference type="Proteomes" id="UP001321760">
    <property type="component" value="Unassembled WGS sequence"/>
</dbReference>
<comment type="caution">
    <text evidence="1">The sequence shown here is derived from an EMBL/GenBank/DDBJ whole genome shotgun (WGS) entry which is preliminary data.</text>
</comment>